<gene>
    <name evidence="2" type="ORF">SAMN04489796_1078</name>
</gene>
<dbReference type="OrthoDB" id="9855737at2"/>
<sequence length="182" mass="20167">MKNILKLRNIFALVLCITLFACSDDDSNDGGPGDGAISYAEFNISGPTTNGNYSFRDEGNDDEFNTLGYFYSTNDDPEISDDQIQLYVGKSFTDSNFLLVAPPEIGTHYLDDQNNASDFEIGIVLSILETYSYKAINISITELEIDGNFVRHCKGTFSGAFYRNNSDVSDVHQISGEFDINN</sequence>
<organism evidence="2 3">
    <name type="scientific">Winogradskyella thalassocola</name>
    <dbReference type="NCBI Taxonomy" id="262004"/>
    <lineage>
        <taxon>Bacteria</taxon>
        <taxon>Pseudomonadati</taxon>
        <taxon>Bacteroidota</taxon>
        <taxon>Flavobacteriia</taxon>
        <taxon>Flavobacteriales</taxon>
        <taxon>Flavobacteriaceae</taxon>
        <taxon>Winogradskyella</taxon>
    </lineage>
</organism>
<protein>
    <submittedName>
        <fullName evidence="2">Uncharacterized protein</fullName>
    </submittedName>
</protein>
<dbReference type="Proteomes" id="UP000199492">
    <property type="component" value="Unassembled WGS sequence"/>
</dbReference>
<keyword evidence="3" id="KW-1185">Reference proteome</keyword>
<dbReference type="RefSeq" id="WP_092469292.1">
    <property type="nucleotide sequence ID" value="NZ_FNCZ01000007.1"/>
</dbReference>
<dbReference type="PROSITE" id="PS51257">
    <property type="entry name" value="PROKAR_LIPOPROTEIN"/>
    <property type="match status" value="1"/>
</dbReference>
<feature type="chain" id="PRO_5011483957" evidence="1">
    <location>
        <begin position="22"/>
        <end position="182"/>
    </location>
</feature>
<dbReference type="AlphaFoldDB" id="A0A1G8HPK1"/>
<keyword evidence="1" id="KW-0732">Signal</keyword>
<proteinExistence type="predicted"/>
<feature type="signal peptide" evidence="1">
    <location>
        <begin position="1"/>
        <end position="21"/>
    </location>
</feature>
<evidence type="ECO:0000256" key="1">
    <source>
        <dbReference type="SAM" id="SignalP"/>
    </source>
</evidence>
<evidence type="ECO:0000313" key="2">
    <source>
        <dbReference type="EMBL" id="SDI08565.1"/>
    </source>
</evidence>
<name>A0A1G8HPK1_9FLAO</name>
<dbReference type="EMBL" id="FNCZ01000007">
    <property type="protein sequence ID" value="SDI08565.1"/>
    <property type="molecule type" value="Genomic_DNA"/>
</dbReference>
<reference evidence="3" key="1">
    <citation type="submission" date="2016-10" db="EMBL/GenBank/DDBJ databases">
        <authorList>
            <person name="Varghese N."/>
            <person name="Submissions S."/>
        </authorList>
    </citation>
    <scope>NUCLEOTIDE SEQUENCE [LARGE SCALE GENOMIC DNA]</scope>
    <source>
        <strain evidence="3">DSM 15363</strain>
    </source>
</reference>
<accession>A0A1G8HPK1</accession>
<evidence type="ECO:0000313" key="3">
    <source>
        <dbReference type="Proteomes" id="UP000199492"/>
    </source>
</evidence>
<dbReference type="STRING" id="262004.SAMN04489796_1078"/>